<organism evidence="1 2">
    <name type="scientific">Prevotella communis</name>
    <dbReference type="NCBI Taxonomy" id="2913614"/>
    <lineage>
        <taxon>Bacteria</taxon>
        <taxon>Pseudomonadati</taxon>
        <taxon>Bacteroidota</taxon>
        <taxon>Bacteroidia</taxon>
        <taxon>Bacteroidales</taxon>
        <taxon>Prevotellaceae</taxon>
        <taxon>Prevotella</taxon>
    </lineage>
</organism>
<reference evidence="2" key="1">
    <citation type="submission" date="2016-10" db="EMBL/GenBank/DDBJ databases">
        <authorList>
            <person name="de Groot N.N."/>
        </authorList>
    </citation>
    <scope>NUCLEOTIDE SEQUENCE [LARGE SCALE GENOMIC DNA]</scope>
    <source>
        <strain evidence="2">BP1-145</strain>
    </source>
</reference>
<dbReference type="AlphaFoldDB" id="A0A1H0FSC1"/>
<gene>
    <name evidence="1" type="ORF">SAMN04487900_10662</name>
</gene>
<dbReference type="EMBL" id="FNIW01000006">
    <property type="protein sequence ID" value="SDN97452.1"/>
    <property type="molecule type" value="Genomic_DNA"/>
</dbReference>
<evidence type="ECO:0000313" key="1">
    <source>
        <dbReference type="EMBL" id="SDN97452.1"/>
    </source>
</evidence>
<protein>
    <submittedName>
        <fullName evidence="1">Uncharacterized protein</fullName>
    </submittedName>
</protein>
<name>A0A1H0FSC1_9BACT</name>
<comment type="caution">
    <text evidence="1">The sequence shown here is derived from an EMBL/GenBank/DDBJ whole genome shotgun (WGS) entry which is preliminary data.</text>
</comment>
<evidence type="ECO:0000313" key="2">
    <source>
        <dbReference type="Proteomes" id="UP000199134"/>
    </source>
</evidence>
<dbReference type="Proteomes" id="UP000199134">
    <property type="component" value="Unassembled WGS sequence"/>
</dbReference>
<sequence>MIIIQRKNRIFVAENHACKRQNNNSDDSVTDNMFTKEK</sequence>
<accession>A0A1H0FSC1</accession>
<proteinExistence type="predicted"/>